<dbReference type="Pfam" id="PF00847">
    <property type="entry name" value="AP2"/>
    <property type="match status" value="1"/>
</dbReference>
<keyword evidence="2" id="KW-0805">Transcription regulation</keyword>
<dbReference type="PANTHER" id="PTHR48125">
    <property type="entry name" value="LP07818P1"/>
    <property type="match status" value="1"/>
</dbReference>
<dbReference type="Gene3D" id="1.20.5.2050">
    <property type="match status" value="1"/>
</dbReference>
<feature type="region of interest" description="Disordered" evidence="6">
    <location>
        <begin position="184"/>
        <end position="244"/>
    </location>
</feature>
<dbReference type="PROSITE" id="PS00354">
    <property type="entry name" value="HMGI_Y"/>
    <property type="match status" value="1"/>
</dbReference>
<feature type="compositionally biased region" description="Low complexity" evidence="6">
    <location>
        <begin position="184"/>
        <end position="202"/>
    </location>
</feature>
<evidence type="ECO:0000256" key="5">
    <source>
        <dbReference type="ARBA" id="ARBA00023242"/>
    </source>
</evidence>
<sequence length="1690" mass="181021">MQHVPSPTSANFQFRSLLSPLRFCLRRWARKYRCLKGSRCPAVRRARRTQKEAEEPRKAKTMSSSRGSAVPSLWSPSLDLSEEGVRQEVEALLSSDSGAALDSGSNFGMCKVVRMKTLTDKPPVRIGDILRDGKGKETLASSVLVYKPEEGKFKPIPKVLGRVGGVVKSVDLSDDPSALFSRLLRSSSSSSSSSSSASASASKGRRRELSPGGGGGAEAPPTPAGSLQVPPSPSSPPVSDPCLTAFPFQASLPDEGMELPKSDVRRLEDLEGSAGEGCLVVLATKESDPSVCRGAFLLDLSKEPESPLKFLKAVGVPSSMEEQGGMLPVGGDAGKGAVSRTLSSISQRERASRRGAGGESQWEGGNCELHLVVRQKKPFFILARRKGVKMTKEDPLCIRVPCVYRRILLAARAEETQRSSRSLERREPNGDVVMADPGEGRRSGGSASGATGPGRGGAGSEPALALPFLKRDEGDAAGSGAAERLTKIADALDSALRERGGGSASASSSSSAASAVVAAAEDKKDGEKEKGADDFSRKCCELVAELRALSAETGQAPSTVPLPPPRTGGAGGGGASGASRSHSHSHSASYSRASFHPPLPAHPKPLQFCSLAPRTVWPRYRQPGSGPWRVAVKKPGGGQVEGGEQGIEGEFEKGDVDLRTEEWRLPAHSLKSGDEDEDRGLKASVSDQQTQRIRTASLVNFALEGPDGSGGGQSSAWWEASGVSLAERQMAEHLLQSGDVIRQFPVFFREMAKEADKEKQDKTAEALRNELQWDGRSPARPYLGWDRLRKFLGMEVNLEALLHSILHARPRGPSHGSAVAPPPQLAERERTAIAGQGHLAQPFSLAPPFASSPGTSIMPAHGVGPPGSFVRGPLPAFEAALQRPAHHQQQPGGAGAAGVQVGVENATLMEMDRKEREDDLITKLNARALGQDVSLTPAPDQAAVEMLLEGAGSKGRKEQLPAPMFSDVFWLEGFRVDDFAHFPHNRYNPEGDRRLCDLPLVAGVSFNAHARAWIAQTLWGGVRRSKRFELARFSFEDARRLAVEASQLYRCGIEAPPWERERLLSPAEAQITAVTTGEPGESRLSPVAAILYERDRRVFKASFLLNNPQDVVKHLEQQKPSQVTFKQPNTSLSIEPSVPDMAALQQILSARAVRELSPFEVGDWNVVAQSLSRLPTVRGVYLCWEESEWVAYTNSLNANGCVTNLHVYRCGFKTAAVKPHSGRPAIPENSFLEAWKYAVIARAKMEAIKEMTGISKGKLALESIGCQKNENGAGGVVGGAQGRSTQGGTGVGASRSGISGGGLPGKGQQPHGTSSASSAQPLKKTLKPEVKKGISSSSRPSENGGEGRERDRERDREREREKDRERARIRRMMLREQKEKVAAAAAQNRTAGDSVPRVSKSADTLRSRKRTIEDDEDDEDETETPPPQANTQKRGRGRPRIHPRRDDEPPSRQAEREDRDTEPDGERRPPKKPKAEREVAEEAQTELERRREENRLRRQRRAEGLHEGDALSLQASEAPDEGMGGDDRDRDAAILARSQLSPPGLSSSQVSPQPSAPPQLGPDGLPIKRGRGRPRKYPPFPHAGAQSSSQPVSKQGSQAASFMEGEEPREGEGEGEGEEIGVHGVSQPASVAPSEIGDAPEEEKGDVEMGAEGAAAEATGEGAGAGGASSSSSSEPAAVNGKQSGEKKEK</sequence>
<feature type="region of interest" description="Disordered" evidence="6">
    <location>
        <begin position="342"/>
        <end position="362"/>
    </location>
</feature>
<dbReference type="GO" id="GO:0005634">
    <property type="term" value="C:nucleus"/>
    <property type="evidence" value="ECO:0007669"/>
    <property type="project" value="UniProtKB-SubCell"/>
</dbReference>
<protein>
    <recommendedName>
        <fullName evidence="7">AP2/ERF domain-containing protein</fullName>
    </recommendedName>
</protein>
<feature type="region of interest" description="Disordered" evidence="6">
    <location>
        <begin position="551"/>
        <end position="598"/>
    </location>
</feature>
<dbReference type="InterPro" id="IPR000637">
    <property type="entry name" value="HMGI/Y_DNA-bd_CS"/>
</dbReference>
<accession>A0A0G4FZW5</accession>
<feature type="compositionally biased region" description="Pro residues" evidence="6">
    <location>
        <begin position="230"/>
        <end position="239"/>
    </location>
</feature>
<feature type="compositionally biased region" description="Gly residues" evidence="6">
    <location>
        <begin position="1275"/>
        <end position="1291"/>
    </location>
</feature>
<feature type="compositionally biased region" description="Basic and acidic residues" evidence="6">
    <location>
        <begin position="1345"/>
        <end position="1366"/>
    </location>
</feature>
<feature type="compositionally biased region" description="Acidic residues" evidence="6">
    <location>
        <begin position="1413"/>
        <end position="1423"/>
    </location>
</feature>
<keyword evidence="5" id="KW-0539">Nucleus</keyword>
<reference evidence="8" key="1">
    <citation type="submission" date="2014-11" db="EMBL/GenBank/DDBJ databases">
        <authorList>
            <person name="Otto D Thomas"/>
            <person name="Naeem Raeece"/>
        </authorList>
    </citation>
    <scope>NUCLEOTIDE SEQUENCE</scope>
</reference>
<feature type="region of interest" description="Disordered" evidence="6">
    <location>
        <begin position="415"/>
        <end position="462"/>
    </location>
</feature>
<feature type="compositionally biased region" description="Low complexity" evidence="6">
    <location>
        <begin position="1668"/>
        <end position="1678"/>
    </location>
</feature>
<dbReference type="InterPro" id="IPR001471">
    <property type="entry name" value="AP2/ERF_dom"/>
</dbReference>
<evidence type="ECO:0000313" key="8">
    <source>
        <dbReference type="EMBL" id="CEM20658.1"/>
    </source>
</evidence>
<evidence type="ECO:0000256" key="3">
    <source>
        <dbReference type="ARBA" id="ARBA00023125"/>
    </source>
</evidence>
<feature type="compositionally biased region" description="Low complexity" evidence="6">
    <location>
        <begin position="1650"/>
        <end position="1660"/>
    </location>
</feature>
<dbReference type="GO" id="GO:0003677">
    <property type="term" value="F:DNA binding"/>
    <property type="evidence" value="ECO:0007669"/>
    <property type="project" value="UniProtKB-KW"/>
</dbReference>
<organism evidence="8">
    <name type="scientific">Chromera velia CCMP2878</name>
    <dbReference type="NCBI Taxonomy" id="1169474"/>
    <lineage>
        <taxon>Eukaryota</taxon>
        <taxon>Sar</taxon>
        <taxon>Alveolata</taxon>
        <taxon>Colpodellida</taxon>
        <taxon>Chromeraceae</taxon>
        <taxon>Chromera</taxon>
    </lineage>
</organism>
<keyword evidence="3" id="KW-0238">DNA-binding</keyword>
<dbReference type="EMBL" id="CDMZ01000746">
    <property type="protein sequence ID" value="CEM20658.1"/>
    <property type="molecule type" value="Genomic_DNA"/>
</dbReference>
<evidence type="ECO:0000256" key="6">
    <source>
        <dbReference type="SAM" id="MobiDB-lite"/>
    </source>
</evidence>
<feature type="domain" description="AP2/ERF" evidence="7">
    <location>
        <begin position="1000"/>
        <end position="1047"/>
    </location>
</feature>
<feature type="compositionally biased region" description="Basic residues" evidence="6">
    <location>
        <begin position="1433"/>
        <end position="1443"/>
    </location>
</feature>
<feature type="compositionally biased region" description="Polar residues" evidence="6">
    <location>
        <begin position="1585"/>
        <end position="1600"/>
    </location>
</feature>
<feature type="compositionally biased region" description="Gly residues" evidence="6">
    <location>
        <begin position="635"/>
        <end position="646"/>
    </location>
</feature>
<feature type="region of interest" description="Disordered" evidence="6">
    <location>
        <begin position="43"/>
        <end position="73"/>
    </location>
</feature>
<dbReference type="VEuPathDB" id="CryptoDB:Cvel_19441"/>
<comment type="subcellular location">
    <subcellularLocation>
        <location evidence="1">Nucleus</location>
    </subcellularLocation>
</comment>
<evidence type="ECO:0000256" key="4">
    <source>
        <dbReference type="ARBA" id="ARBA00023163"/>
    </source>
</evidence>
<dbReference type="GO" id="GO:0003700">
    <property type="term" value="F:DNA-binding transcription factor activity"/>
    <property type="evidence" value="ECO:0007669"/>
    <property type="project" value="InterPro"/>
</dbReference>
<evidence type="ECO:0000256" key="2">
    <source>
        <dbReference type="ARBA" id="ARBA00023015"/>
    </source>
</evidence>
<feature type="region of interest" description="Disordered" evidence="6">
    <location>
        <begin position="1275"/>
        <end position="1690"/>
    </location>
</feature>
<feature type="compositionally biased region" description="Basic and acidic residues" evidence="6">
    <location>
        <begin position="1403"/>
        <end position="1412"/>
    </location>
</feature>
<proteinExistence type="predicted"/>
<dbReference type="PANTHER" id="PTHR48125:SF10">
    <property type="entry name" value="OS12G0136300 PROTEIN"/>
    <property type="match status" value="1"/>
</dbReference>
<evidence type="ECO:0000259" key="7">
    <source>
        <dbReference type="Pfam" id="PF00847"/>
    </source>
</evidence>
<feature type="compositionally biased region" description="Low complexity" evidence="6">
    <location>
        <begin position="1533"/>
        <end position="1553"/>
    </location>
</feature>
<feature type="region of interest" description="Disordered" evidence="6">
    <location>
        <begin position="620"/>
        <end position="650"/>
    </location>
</feature>
<feature type="compositionally biased region" description="Basic and acidic residues" evidence="6">
    <location>
        <begin position="49"/>
        <end position="58"/>
    </location>
</feature>
<feature type="compositionally biased region" description="Basic and acidic residues" evidence="6">
    <location>
        <begin position="1444"/>
        <end position="1509"/>
    </location>
</feature>
<feature type="region of interest" description="Disordered" evidence="6">
    <location>
        <begin position="666"/>
        <end position="689"/>
    </location>
</feature>
<name>A0A0G4FZW5_9ALVE</name>
<keyword evidence="4" id="KW-0804">Transcription</keyword>
<gene>
    <name evidence="8" type="ORF">Cvel_19441</name>
</gene>
<feature type="compositionally biased region" description="Basic and acidic residues" evidence="6">
    <location>
        <begin position="415"/>
        <end position="429"/>
    </location>
</feature>
<evidence type="ECO:0000256" key="1">
    <source>
        <dbReference type="ARBA" id="ARBA00004123"/>
    </source>
</evidence>